<dbReference type="AlphaFoldDB" id="A0A0D3B9C2"/>
<feature type="domain" description="NUC153" evidence="3">
    <location>
        <begin position="71"/>
        <end position="93"/>
    </location>
</feature>
<dbReference type="HOGENOM" id="CLU_2402713_0_0_1"/>
<dbReference type="OMA" id="WADPDDH"/>
<keyword evidence="2" id="KW-0539">Nucleus</keyword>
<dbReference type="STRING" id="109376.A0A0D3B9C2"/>
<dbReference type="eggNOG" id="KOG2318">
    <property type="taxonomic scope" value="Eukaryota"/>
</dbReference>
<dbReference type="Proteomes" id="UP000032141">
    <property type="component" value="Chromosome C3"/>
</dbReference>
<reference evidence="4 5" key="1">
    <citation type="journal article" date="2014" name="Genome Biol.">
        <title>Transcriptome and methylome profiling reveals relics of genome dominance in the mesopolyploid Brassica oleracea.</title>
        <authorList>
            <person name="Parkin I.A."/>
            <person name="Koh C."/>
            <person name="Tang H."/>
            <person name="Robinson S.J."/>
            <person name="Kagale S."/>
            <person name="Clarke W.E."/>
            <person name="Town C.D."/>
            <person name="Nixon J."/>
            <person name="Krishnakumar V."/>
            <person name="Bidwell S.L."/>
            <person name="Denoeud F."/>
            <person name="Belcram H."/>
            <person name="Links M.G."/>
            <person name="Just J."/>
            <person name="Clarke C."/>
            <person name="Bender T."/>
            <person name="Huebert T."/>
            <person name="Mason A.S."/>
            <person name="Pires J.C."/>
            <person name="Barker G."/>
            <person name="Moore J."/>
            <person name="Walley P.G."/>
            <person name="Manoli S."/>
            <person name="Batley J."/>
            <person name="Edwards D."/>
            <person name="Nelson M.N."/>
            <person name="Wang X."/>
            <person name="Paterson A.H."/>
            <person name="King G."/>
            <person name="Bancroft I."/>
            <person name="Chalhoub B."/>
            <person name="Sharpe A.G."/>
        </authorList>
    </citation>
    <scope>NUCLEOTIDE SEQUENCE</scope>
    <source>
        <strain evidence="4 5">cv. TO1000</strain>
    </source>
</reference>
<evidence type="ECO:0000313" key="5">
    <source>
        <dbReference type="Proteomes" id="UP000032141"/>
    </source>
</evidence>
<name>A0A0D3B9C2_BRAOL</name>
<proteinExistence type="predicted"/>
<comment type="subcellular location">
    <subcellularLocation>
        <location evidence="1">Nucleus</location>
        <location evidence="1">Nucleolus</location>
    </subcellularLocation>
</comment>
<keyword evidence="5" id="KW-1185">Reference proteome</keyword>
<dbReference type="Gramene" id="Bo3g055380.1">
    <property type="protein sequence ID" value="Bo3g055380.1"/>
    <property type="gene ID" value="Bo3g055380"/>
</dbReference>
<accession>A0A0D3B9C2</accession>
<dbReference type="Pfam" id="PF08159">
    <property type="entry name" value="NUC153"/>
    <property type="match status" value="1"/>
</dbReference>
<evidence type="ECO:0000259" key="3">
    <source>
        <dbReference type="Pfam" id="PF08159"/>
    </source>
</evidence>
<organism evidence="4 5">
    <name type="scientific">Brassica oleracea var. oleracea</name>
    <dbReference type="NCBI Taxonomy" id="109376"/>
    <lineage>
        <taxon>Eukaryota</taxon>
        <taxon>Viridiplantae</taxon>
        <taxon>Streptophyta</taxon>
        <taxon>Embryophyta</taxon>
        <taxon>Tracheophyta</taxon>
        <taxon>Spermatophyta</taxon>
        <taxon>Magnoliopsida</taxon>
        <taxon>eudicotyledons</taxon>
        <taxon>Gunneridae</taxon>
        <taxon>Pentapetalae</taxon>
        <taxon>rosids</taxon>
        <taxon>malvids</taxon>
        <taxon>Brassicales</taxon>
        <taxon>Brassicaceae</taxon>
        <taxon>Brassiceae</taxon>
        <taxon>Brassica</taxon>
    </lineage>
</organism>
<dbReference type="GO" id="GO:0005730">
    <property type="term" value="C:nucleolus"/>
    <property type="evidence" value="ECO:0007669"/>
    <property type="project" value="UniProtKB-SubCell"/>
</dbReference>
<sequence>MKQKHDDDDNKKKEKGLEKKVAAEETIIAELELIGADENGNKGLKGYNIKGKEGRETAEEKIPWVDLDDHSRFSVAISDPYYALDPTNPQFKK</sequence>
<dbReference type="EnsemblPlants" id="Bo3g055380.1">
    <property type="protein sequence ID" value="Bo3g055380.1"/>
    <property type="gene ID" value="Bo3g055380"/>
</dbReference>
<reference evidence="4" key="2">
    <citation type="submission" date="2015-03" db="UniProtKB">
        <authorList>
            <consortium name="EnsemblPlants"/>
        </authorList>
    </citation>
    <scope>IDENTIFICATION</scope>
</reference>
<evidence type="ECO:0000313" key="4">
    <source>
        <dbReference type="EnsemblPlants" id="Bo3g055380.1"/>
    </source>
</evidence>
<evidence type="ECO:0000256" key="1">
    <source>
        <dbReference type="ARBA" id="ARBA00004604"/>
    </source>
</evidence>
<dbReference type="InterPro" id="IPR012580">
    <property type="entry name" value="NUC153"/>
</dbReference>
<protein>
    <recommendedName>
        <fullName evidence="3">NUC153 domain-containing protein</fullName>
    </recommendedName>
</protein>
<evidence type="ECO:0000256" key="2">
    <source>
        <dbReference type="ARBA" id="ARBA00023242"/>
    </source>
</evidence>